<gene>
    <name evidence="1" type="ORF">EV356DRAFT_500824</name>
</gene>
<dbReference type="Proteomes" id="UP000800092">
    <property type="component" value="Unassembled WGS sequence"/>
</dbReference>
<dbReference type="AlphaFoldDB" id="A0A6A6HCH8"/>
<dbReference type="Gene3D" id="1.10.1280.10">
    <property type="entry name" value="Di-copper center containing domain from catechol oxidase"/>
    <property type="match status" value="1"/>
</dbReference>
<keyword evidence="2" id="KW-1185">Reference proteome</keyword>
<evidence type="ECO:0000313" key="1">
    <source>
        <dbReference type="EMBL" id="KAF2235210.1"/>
    </source>
</evidence>
<name>A0A6A6HCH8_VIRVR</name>
<accession>A0A6A6HCH8</accession>
<evidence type="ECO:0000313" key="2">
    <source>
        <dbReference type="Proteomes" id="UP000800092"/>
    </source>
</evidence>
<dbReference type="InterPro" id="IPR008922">
    <property type="entry name" value="Di-copper_centre_dom_sf"/>
</dbReference>
<dbReference type="EMBL" id="ML991793">
    <property type="protein sequence ID" value="KAF2235210.1"/>
    <property type="molecule type" value="Genomic_DNA"/>
</dbReference>
<protein>
    <submittedName>
        <fullName evidence="1">Uncharacterized protein</fullName>
    </submittedName>
</protein>
<proteinExistence type="predicted"/>
<reference evidence="1" key="1">
    <citation type="journal article" date="2020" name="Stud. Mycol.">
        <title>101 Dothideomycetes genomes: a test case for predicting lifestyles and emergence of pathogens.</title>
        <authorList>
            <person name="Haridas S."/>
            <person name="Albert R."/>
            <person name="Binder M."/>
            <person name="Bloem J."/>
            <person name="Labutti K."/>
            <person name="Salamov A."/>
            <person name="Andreopoulos B."/>
            <person name="Baker S."/>
            <person name="Barry K."/>
            <person name="Bills G."/>
            <person name="Bluhm B."/>
            <person name="Cannon C."/>
            <person name="Castanera R."/>
            <person name="Culley D."/>
            <person name="Daum C."/>
            <person name="Ezra D."/>
            <person name="Gonzalez J."/>
            <person name="Henrissat B."/>
            <person name="Kuo A."/>
            <person name="Liang C."/>
            <person name="Lipzen A."/>
            <person name="Lutzoni F."/>
            <person name="Magnuson J."/>
            <person name="Mondo S."/>
            <person name="Nolan M."/>
            <person name="Ohm R."/>
            <person name="Pangilinan J."/>
            <person name="Park H.-J."/>
            <person name="Ramirez L."/>
            <person name="Alfaro M."/>
            <person name="Sun H."/>
            <person name="Tritt A."/>
            <person name="Yoshinaga Y."/>
            <person name="Zwiers L.-H."/>
            <person name="Turgeon B."/>
            <person name="Goodwin S."/>
            <person name="Spatafora J."/>
            <person name="Crous P."/>
            <person name="Grigoriev I."/>
        </authorList>
    </citation>
    <scope>NUCLEOTIDE SEQUENCE</scope>
    <source>
        <strain evidence="1">Tuck. ex Michener</strain>
    </source>
</reference>
<organism evidence="1 2">
    <name type="scientific">Viridothelium virens</name>
    <name type="common">Speckled blister lichen</name>
    <name type="synonym">Trypethelium virens</name>
    <dbReference type="NCBI Taxonomy" id="1048519"/>
    <lineage>
        <taxon>Eukaryota</taxon>
        <taxon>Fungi</taxon>
        <taxon>Dikarya</taxon>
        <taxon>Ascomycota</taxon>
        <taxon>Pezizomycotina</taxon>
        <taxon>Dothideomycetes</taxon>
        <taxon>Dothideomycetes incertae sedis</taxon>
        <taxon>Trypetheliales</taxon>
        <taxon>Trypetheliaceae</taxon>
        <taxon>Viridothelium</taxon>
    </lineage>
</organism>
<sequence>MESLLQAQQRGVVVGLKGVANGSPVSRLDIDELLVKKPDAFNLFLLALDDLQNEKNTKEKMGYYQVAGIAHPLSA</sequence>